<keyword evidence="2" id="KW-1185">Reference proteome</keyword>
<evidence type="ECO:0000313" key="2">
    <source>
        <dbReference type="Proteomes" id="UP000318053"/>
    </source>
</evidence>
<organism evidence="1 2">
    <name type="scientific">Allorhodopirellula solitaria</name>
    <dbReference type="NCBI Taxonomy" id="2527987"/>
    <lineage>
        <taxon>Bacteria</taxon>
        <taxon>Pseudomonadati</taxon>
        <taxon>Planctomycetota</taxon>
        <taxon>Planctomycetia</taxon>
        <taxon>Pirellulales</taxon>
        <taxon>Pirellulaceae</taxon>
        <taxon>Allorhodopirellula</taxon>
    </lineage>
</organism>
<protein>
    <submittedName>
        <fullName evidence="1">Uncharacterized protein</fullName>
    </submittedName>
</protein>
<dbReference type="AlphaFoldDB" id="A0A5C5XP49"/>
<proteinExistence type="predicted"/>
<gene>
    <name evidence="1" type="ORF">CA85_33310</name>
</gene>
<evidence type="ECO:0000313" key="1">
    <source>
        <dbReference type="EMBL" id="TWT64986.1"/>
    </source>
</evidence>
<sequence precursor="true">MISDDGFAQADRIPTLSRRLAITEYVTWHSICTAKAFAPANGDPIQYEREPR</sequence>
<comment type="caution">
    <text evidence="1">The sequence shown here is derived from an EMBL/GenBank/DDBJ whole genome shotgun (WGS) entry which is preliminary data.</text>
</comment>
<dbReference type="Proteomes" id="UP000318053">
    <property type="component" value="Unassembled WGS sequence"/>
</dbReference>
<reference evidence="1 2" key="1">
    <citation type="submission" date="2019-02" db="EMBL/GenBank/DDBJ databases">
        <title>Deep-cultivation of Planctomycetes and their phenomic and genomic characterization uncovers novel biology.</title>
        <authorList>
            <person name="Wiegand S."/>
            <person name="Jogler M."/>
            <person name="Boedeker C."/>
            <person name="Pinto D."/>
            <person name="Vollmers J."/>
            <person name="Rivas-Marin E."/>
            <person name="Kohn T."/>
            <person name="Peeters S.H."/>
            <person name="Heuer A."/>
            <person name="Rast P."/>
            <person name="Oberbeckmann S."/>
            <person name="Bunk B."/>
            <person name="Jeske O."/>
            <person name="Meyerdierks A."/>
            <person name="Storesund J.E."/>
            <person name="Kallscheuer N."/>
            <person name="Luecker S."/>
            <person name="Lage O.M."/>
            <person name="Pohl T."/>
            <person name="Merkel B.J."/>
            <person name="Hornburger P."/>
            <person name="Mueller R.-W."/>
            <person name="Bruemmer F."/>
            <person name="Labrenz M."/>
            <person name="Spormann A.M."/>
            <person name="Op Den Camp H."/>
            <person name="Overmann J."/>
            <person name="Amann R."/>
            <person name="Jetten M.S.M."/>
            <person name="Mascher T."/>
            <person name="Medema M.H."/>
            <person name="Devos D.P."/>
            <person name="Kaster A.-K."/>
            <person name="Ovreas L."/>
            <person name="Rohde M."/>
            <person name="Galperin M.Y."/>
            <person name="Jogler C."/>
        </authorList>
    </citation>
    <scope>NUCLEOTIDE SEQUENCE [LARGE SCALE GENOMIC DNA]</scope>
    <source>
        <strain evidence="1 2">CA85</strain>
    </source>
</reference>
<name>A0A5C5XP49_9BACT</name>
<dbReference type="EMBL" id="SJPK01000008">
    <property type="protein sequence ID" value="TWT64986.1"/>
    <property type="molecule type" value="Genomic_DNA"/>
</dbReference>
<accession>A0A5C5XP49</accession>